<evidence type="ECO:0000256" key="4">
    <source>
        <dbReference type="ARBA" id="ARBA00023098"/>
    </source>
</evidence>
<evidence type="ECO:0000256" key="6">
    <source>
        <dbReference type="SAM" id="MobiDB-lite"/>
    </source>
</evidence>
<dbReference type="Pfam" id="PF00027">
    <property type="entry name" value="cNMP_binding"/>
    <property type="match status" value="1"/>
</dbReference>
<feature type="domain" description="Cyclic nucleotide-binding" evidence="8">
    <location>
        <begin position="472"/>
        <end position="583"/>
    </location>
</feature>
<dbReference type="Pfam" id="PF01734">
    <property type="entry name" value="Patatin"/>
    <property type="match status" value="1"/>
</dbReference>
<sequence>MQWIDIAISELWNWVSLRLAIFTHVGTKMVHKTSRLAADVCGHVEEHNPYAVGGVAALLTVALMLSVLFVWVASRQVRPRKTPPKLEMRPSSPTSKRMRHNSRHSKSFSDLLQAECERMKEIRHLKLEDHITFPKELRQSCGPENLKFIYDTLSKIFSFLRGEFVESLARDLKILRFAKGETIFKQGELDGSILVIVNGSASLTIQGDKADQRFSKLLRCGDTLTSSLPLLTVLVNDLQNGEYSAQVKKVCESLFARAEENGTRLFKISIHSIHKVLEEYPEAFYRLSQATLSQVKKITAKSLIDHFGLSSEIINITPLVCLPSWSGEEDTAVDEIVNNIADAIGLFDSKLRATLARSVKVINRSKNQTIREACDSSSPLGVYIVLVGSVSAQVATAPQNYAELYRATKGCELGISTCFVGSHFFATRNVCLEDTTLLCIPEALFCSLLQLNPVAVKCTRHIIEQYSGLVCVADTSFEWMHLRSGESLFDRGDLCDAVFTVISGRLRVVQGHSHRGKELETMNDLVRGATLGAMDMLAAGPSNSSVFAIRDSQISQMSRNVFDYVVSKHPSVVIHFTKNLARRMPTPRVDSLNADASGVKARSNDLLSLGSSPAATDGQKAGSNLPIGTVAVLALTKMTKITTFCSHLEMSLKTLASVELVSSLKAKAFLGEQWISNSRVSRANLTAWMGDIESSNGLDKRNAEINVVRIREKDWTLAALEAAAIQEANGSSRSYALKRKRCLQMDSPLLPRFILPMEKYEWISGFHNVQIPFEDHRSDFMRLSRRITGNAVGLVLGGGGARGLAHIGVLRALQECGVHVDVVGGTSIGAFIGGIFALHPNNLSLVEAKVQQLSTGLSSMSEKLRDMTLPITSFFNGTRFNKSIRAHFYDLSIEDLMLNYFCVSTDIAKSRMSVHRSGLAWKYVRASMSLQGYFPPVSENGSLLLDGGYMNNLPADVMKEEGGIKYIFAVDVASESRTQFYHYGSALSGWWLLWNKLNPFAKTVVVPSMGDVSAALAYVSSEQHKNRVKEECIDLYLRPPVKDYGTLEFNKMEEIIEVGYKYALPRIQAWTARVLDAEPDADIKRSTP</sequence>
<keyword evidence="7" id="KW-0812">Transmembrane</keyword>
<dbReference type="GO" id="GO:0046470">
    <property type="term" value="P:phosphatidylcholine metabolic process"/>
    <property type="evidence" value="ECO:0007669"/>
    <property type="project" value="InterPro"/>
</dbReference>
<evidence type="ECO:0000256" key="1">
    <source>
        <dbReference type="ARBA" id="ARBA00006636"/>
    </source>
</evidence>
<accession>A0AAV0T4R3</accession>
<feature type="domain" description="PNPLA" evidence="9">
    <location>
        <begin position="794"/>
        <end position="959"/>
    </location>
</feature>
<feature type="domain" description="Cyclic nucleotide-binding" evidence="8">
    <location>
        <begin position="156"/>
        <end position="224"/>
    </location>
</feature>
<feature type="short sequence motif" description="DGA/G" evidence="5">
    <location>
        <begin position="946"/>
        <end position="948"/>
    </location>
</feature>
<dbReference type="InterPro" id="IPR014710">
    <property type="entry name" value="RmlC-like_jellyroll"/>
</dbReference>
<organism evidence="10 11">
    <name type="scientific">Peronospora destructor</name>
    <dbReference type="NCBI Taxonomy" id="86335"/>
    <lineage>
        <taxon>Eukaryota</taxon>
        <taxon>Sar</taxon>
        <taxon>Stramenopiles</taxon>
        <taxon>Oomycota</taxon>
        <taxon>Peronosporomycetes</taxon>
        <taxon>Peronosporales</taxon>
        <taxon>Peronosporaceae</taxon>
        <taxon>Peronospora</taxon>
    </lineage>
</organism>
<dbReference type="Proteomes" id="UP001162029">
    <property type="component" value="Unassembled WGS sequence"/>
</dbReference>
<proteinExistence type="inferred from homology"/>
<dbReference type="EMBL" id="CANTFM010000191">
    <property type="protein sequence ID" value="CAI5714403.1"/>
    <property type="molecule type" value="Genomic_DNA"/>
</dbReference>
<dbReference type="Gene3D" id="2.60.120.10">
    <property type="entry name" value="Jelly Rolls"/>
    <property type="match status" value="2"/>
</dbReference>
<feature type="active site" description="Proton acceptor" evidence="5">
    <location>
        <position position="946"/>
    </location>
</feature>
<feature type="active site" description="Nucleophile" evidence="5">
    <location>
        <position position="827"/>
    </location>
</feature>
<dbReference type="GO" id="GO:0004622">
    <property type="term" value="F:phosphatidylcholine lysophospholipase activity"/>
    <property type="evidence" value="ECO:0007669"/>
    <property type="project" value="InterPro"/>
</dbReference>
<evidence type="ECO:0000313" key="11">
    <source>
        <dbReference type="Proteomes" id="UP001162029"/>
    </source>
</evidence>
<dbReference type="InterPro" id="IPR050301">
    <property type="entry name" value="NTE"/>
</dbReference>
<evidence type="ECO:0000259" key="9">
    <source>
        <dbReference type="PROSITE" id="PS51635"/>
    </source>
</evidence>
<evidence type="ECO:0000313" key="10">
    <source>
        <dbReference type="EMBL" id="CAI5714403.1"/>
    </source>
</evidence>
<dbReference type="CDD" id="cd00038">
    <property type="entry name" value="CAP_ED"/>
    <property type="match status" value="2"/>
</dbReference>
<dbReference type="SMART" id="SM00100">
    <property type="entry name" value="cNMP"/>
    <property type="match status" value="2"/>
</dbReference>
<dbReference type="PROSITE" id="PS51635">
    <property type="entry name" value="PNPLA"/>
    <property type="match status" value="1"/>
</dbReference>
<keyword evidence="11" id="KW-1185">Reference proteome</keyword>
<evidence type="ECO:0000256" key="2">
    <source>
        <dbReference type="ARBA" id="ARBA00022801"/>
    </source>
</evidence>
<feature type="short sequence motif" description="GXSXG" evidence="5">
    <location>
        <begin position="825"/>
        <end position="829"/>
    </location>
</feature>
<keyword evidence="4 5" id="KW-0443">Lipid metabolism</keyword>
<dbReference type="SUPFAM" id="SSF51206">
    <property type="entry name" value="cAMP-binding domain-like"/>
    <property type="match status" value="3"/>
</dbReference>
<feature type="short sequence motif" description="GXGXXG" evidence="5">
    <location>
        <begin position="798"/>
        <end position="803"/>
    </location>
</feature>
<dbReference type="AlphaFoldDB" id="A0AAV0T4R3"/>
<feature type="transmembrane region" description="Helical" evidence="7">
    <location>
        <begin position="50"/>
        <end position="73"/>
    </location>
</feature>
<dbReference type="PANTHER" id="PTHR14226">
    <property type="entry name" value="NEUROPATHY TARGET ESTERASE/SWISS CHEESE D.MELANOGASTER"/>
    <property type="match status" value="1"/>
</dbReference>
<evidence type="ECO:0008006" key="12">
    <source>
        <dbReference type="Google" id="ProtNLM"/>
    </source>
</evidence>
<protein>
    <recommendedName>
        <fullName evidence="12">Patatin-like phospholipase domain-containing protein 7</fullName>
    </recommendedName>
</protein>
<evidence type="ECO:0000256" key="7">
    <source>
        <dbReference type="SAM" id="Phobius"/>
    </source>
</evidence>
<reference evidence="10" key="1">
    <citation type="submission" date="2022-12" db="EMBL/GenBank/DDBJ databases">
        <authorList>
            <person name="Webb A."/>
        </authorList>
    </citation>
    <scope>NUCLEOTIDE SEQUENCE</scope>
    <source>
        <strain evidence="10">Pd1</strain>
    </source>
</reference>
<evidence type="ECO:0000256" key="3">
    <source>
        <dbReference type="ARBA" id="ARBA00022963"/>
    </source>
</evidence>
<name>A0AAV0T4R3_9STRA</name>
<dbReference type="PANTHER" id="PTHR14226:SF29">
    <property type="entry name" value="NEUROPATHY TARGET ESTERASE SWS"/>
    <property type="match status" value="1"/>
</dbReference>
<keyword evidence="2 5" id="KW-0378">Hydrolase</keyword>
<dbReference type="InterPro" id="IPR002641">
    <property type="entry name" value="PNPLA_dom"/>
</dbReference>
<dbReference type="PROSITE" id="PS01237">
    <property type="entry name" value="UPF0028"/>
    <property type="match status" value="1"/>
</dbReference>
<dbReference type="SUPFAM" id="SSF52151">
    <property type="entry name" value="FabD/lysophospholipase-like"/>
    <property type="match status" value="1"/>
</dbReference>
<dbReference type="InterPro" id="IPR018490">
    <property type="entry name" value="cNMP-bd_dom_sf"/>
</dbReference>
<dbReference type="InterPro" id="IPR001423">
    <property type="entry name" value="LysoPLipase_patatin_CS"/>
</dbReference>
<keyword evidence="3 5" id="KW-0442">Lipid degradation</keyword>
<gene>
    <name evidence="10" type="ORF">PDE001_LOCUS1135</name>
</gene>
<dbReference type="PROSITE" id="PS50042">
    <property type="entry name" value="CNMP_BINDING_3"/>
    <property type="match status" value="2"/>
</dbReference>
<feature type="region of interest" description="Disordered" evidence="6">
    <location>
        <begin position="81"/>
        <end position="103"/>
    </location>
</feature>
<keyword evidence="7" id="KW-1133">Transmembrane helix</keyword>
<comment type="caution">
    <text evidence="10">The sequence shown here is derived from an EMBL/GenBank/DDBJ whole genome shotgun (WGS) entry which is preliminary data.</text>
</comment>
<evidence type="ECO:0000256" key="5">
    <source>
        <dbReference type="PROSITE-ProRule" id="PRU01161"/>
    </source>
</evidence>
<dbReference type="Gene3D" id="3.40.1090.10">
    <property type="entry name" value="Cytosolic phospholipase A2 catalytic domain"/>
    <property type="match status" value="1"/>
</dbReference>
<evidence type="ECO:0000259" key="8">
    <source>
        <dbReference type="PROSITE" id="PS50042"/>
    </source>
</evidence>
<dbReference type="InterPro" id="IPR000595">
    <property type="entry name" value="cNMP-bd_dom"/>
</dbReference>
<comment type="similarity">
    <text evidence="1">Belongs to the NTE family.</text>
</comment>
<keyword evidence="7" id="KW-0472">Membrane</keyword>
<dbReference type="InterPro" id="IPR016035">
    <property type="entry name" value="Acyl_Trfase/lysoPLipase"/>
</dbReference>
<dbReference type="GO" id="GO:0016042">
    <property type="term" value="P:lipid catabolic process"/>
    <property type="evidence" value="ECO:0007669"/>
    <property type="project" value="UniProtKB-UniRule"/>
</dbReference>